<dbReference type="EMBL" id="BK032533">
    <property type="protein sequence ID" value="DAF46191.1"/>
    <property type="molecule type" value="Genomic_DNA"/>
</dbReference>
<organism evidence="1">
    <name type="scientific">Caudovirales sp. ctaix4</name>
    <dbReference type="NCBI Taxonomy" id="2827635"/>
    <lineage>
        <taxon>Viruses</taxon>
        <taxon>Duplodnaviria</taxon>
        <taxon>Heunggongvirae</taxon>
        <taxon>Uroviricota</taxon>
        <taxon>Caudoviricetes</taxon>
    </lineage>
</organism>
<proteinExistence type="predicted"/>
<sequence length="130" mass="15654">MIIRTEEVIKGLDELEAHCESMVDKEDPESIWKHDVEVLRAAKTIIHSRDQIAEEMNELYHHFVAAQEPEWDNKNRFWRCPSCKRRIHEYHGFCKHCGKKVDWIPLMKKRKKEAEIRGRKDRKKARSCKE</sequence>
<protein>
    <submittedName>
        <fullName evidence="1">Toxin VapC6 domain, ZN ribbon domain</fullName>
    </submittedName>
</protein>
<evidence type="ECO:0000313" key="1">
    <source>
        <dbReference type="EMBL" id="DAF46191.1"/>
    </source>
</evidence>
<reference evidence="1" key="1">
    <citation type="journal article" date="2021" name="Proc. Natl. Acad. Sci. U.S.A.">
        <title>A Catalog of Tens of Thousands of Viruses from Human Metagenomes Reveals Hidden Associations with Chronic Diseases.</title>
        <authorList>
            <person name="Tisza M.J."/>
            <person name="Buck C.B."/>
        </authorList>
    </citation>
    <scope>NUCLEOTIDE SEQUENCE</scope>
    <source>
        <strain evidence="1">Ctaix4</strain>
    </source>
</reference>
<name>A0A8S5S698_9CAUD</name>
<accession>A0A8S5S698</accession>